<evidence type="ECO:0000256" key="3">
    <source>
        <dbReference type="PROSITE-ProRule" id="PRU00289"/>
    </source>
</evidence>
<evidence type="ECO:0000256" key="2">
    <source>
        <dbReference type="ARBA" id="ARBA00022840"/>
    </source>
</evidence>
<dbReference type="EMBL" id="JAUCGR010000002">
    <property type="protein sequence ID" value="MDM7831249.1"/>
    <property type="molecule type" value="Genomic_DNA"/>
</dbReference>
<reference evidence="6 7" key="1">
    <citation type="submission" date="2023-06" db="EMBL/GenBank/DDBJ databases">
        <title>Cellulomonas sp. MW9 Whole genome sequence.</title>
        <authorList>
            <person name="Park S."/>
        </authorList>
    </citation>
    <scope>NUCLEOTIDE SEQUENCE [LARGE SCALE GENOMIC DNA]</scope>
    <source>
        <strain evidence="6 7">MW9</strain>
    </source>
</reference>
<feature type="region of interest" description="Disordered" evidence="4">
    <location>
        <begin position="265"/>
        <end position="285"/>
    </location>
</feature>
<comment type="caution">
    <text evidence="6">The sequence shown here is derived from an EMBL/GenBank/DDBJ whole genome shotgun (WGS) entry which is preliminary data.</text>
</comment>
<keyword evidence="2 3" id="KW-0067">ATP-binding</keyword>
<dbReference type="InterPro" id="IPR027417">
    <property type="entry name" value="P-loop_NTPase"/>
</dbReference>
<dbReference type="RefSeq" id="WP_289446530.1">
    <property type="nucleotide sequence ID" value="NZ_JAUCGR010000002.1"/>
</dbReference>
<feature type="binding site" evidence="3">
    <location>
        <begin position="1064"/>
        <end position="1071"/>
    </location>
    <ligand>
        <name>ATP</name>
        <dbReference type="ChEBI" id="CHEBI:30616"/>
    </ligand>
</feature>
<evidence type="ECO:0000256" key="4">
    <source>
        <dbReference type="SAM" id="MobiDB-lite"/>
    </source>
</evidence>
<gene>
    <name evidence="6" type="ORF">QRT05_07875</name>
</gene>
<dbReference type="InterPro" id="IPR050206">
    <property type="entry name" value="FtsK/SpoIIIE/SftA"/>
</dbReference>
<dbReference type="InterPro" id="IPR002543">
    <property type="entry name" value="FtsK_dom"/>
</dbReference>
<feature type="domain" description="FtsK" evidence="5">
    <location>
        <begin position="1046"/>
        <end position="1237"/>
    </location>
</feature>
<accession>A0ABT7S6W8</accession>
<evidence type="ECO:0000313" key="6">
    <source>
        <dbReference type="EMBL" id="MDM7831249.1"/>
    </source>
</evidence>
<keyword evidence="1 3" id="KW-0547">Nucleotide-binding</keyword>
<evidence type="ECO:0000256" key="1">
    <source>
        <dbReference type="ARBA" id="ARBA00022741"/>
    </source>
</evidence>
<keyword evidence="7" id="KW-1185">Reference proteome</keyword>
<dbReference type="PANTHER" id="PTHR22683">
    <property type="entry name" value="SPORULATION PROTEIN RELATED"/>
    <property type="match status" value="1"/>
</dbReference>
<dbReference type="PROSITE" id="PS50901">
    <property type="entry name" value="FTSK"/>
    <property type="match status" value="2"/>
</dbReference>
<dbReference type="SMART" id="SM00382">
    <property type="entry name" value="AAA"/>
    <property type="match status" value="3"/>
</dbReference>
<sequence length="1535" mass="162156">MRLILSVAVPGADALVDVVAECAPGARVGDLAAALAGAVRYEQQSVVPRGSGHLGVVQVTASDANAAVPLWWRGRELDLGQAVEACPLRHGHLVGLGRAVDDPWDEPYGACEIRVVSGRGAGTVHRLAPGHHEIGAGSTASVRLDDVPDRAVILEVGVDGSVVVTPDPALAARTFPAPRRMRPLDGPIVVRSPGAPAGAARKGRRYAARLEQARAATAGVEEIDPEQDRPFVHLGRLPLTTARPWETGAPLVVGDTVLELAEHEPPDASLSPSAEGATLDFNRPPRLLPPVRTHEFRLPAEPRSPDKQAFPLAMMLLPVIMGGAMFYFTRSPYSLIIMALSPAMAISNWVSSRKSRRGQHVDAVRSFTERTARVEADAYAALTSESAARRRDLPDPATVLLFATGPRSRLWERRRTDPDWMLARVGTADVPSEVSLRDPAGEDHERVQHWTAADVPVAVPLARVGVTGVAGTDDDRRRVAGWMVAQVAASHSPADVTVVLLSEPEAEADWRWVRWLPHLRRDAGPLVSVGNDDETTARRIAELLDLVERRREAARGDGGGFSTMTTLLPPPVLVVLDGARRIRLLPGLVTLLREGPAVGVIFLCLDEQERQLPEECQAVVRLHPEGASVSVTGRDPVEGVRADVVDRPWLERLARALSPIRDISTEDLASTLPSSSRLLDVLQLDPPQAQAVARGWAGGGRTTRAVIGETGDGLFTVDISADGPHGLVAGTTGSGKSELLQTLIASLAVGNRPDEMTFVLVDYKGGAAFKDCNNLPHTVGMVTDLDTHLTTRALESLAAELRRREHQLAGAGAKDIEDYLAARGPDDEPMPRLLIVIDEFAALVAELPDFVTGLVDIARRGRSLGVHLLLATQRPAGVVSAEIKSNTNLRIALRVTDRNDSQDVIEGPEAAEIAQSLPGRAYARLGHSSLVAFQASRVGGRPPSASAGGAVAVAPLGWPGLGRALQSPGAAAADDDIEVPTDLAALVSAVRGAADLAGVAAPHPPWLPALPATVTLDDLAQQAGTALPESPFALPYGLVDLPSQQRRDVAVHDIAVGGHLAVVGAPRSGRSTALRTFAAAIGTRTSPRDVHLYGVDCGNNALLPLVALPHTGAVVGRDQPDRLARLTRRLRAEISRRQRLLAEQSFADVTEQRANVAPDERLPYLVVLLDRWEGFIQAFEDYDSGVLVDLWTQILQEGPGAGVKVVLSGDRSMLVGRIAALTENRVMLRMPDAGDYSAVGLSPRQVPGDMADGRAFRSVGSQEVHLCVLDAAVGGAEQVAALQRIARDATARAADRGPTPAAQVPFRVDDLPTRITLAEAQRLGGADLPPAAVPAGVGGDSLTLFGFEAEDHGPGVLVVGPRRSGRSTSLVTMGTSAIERGWSVGIVTPRRSPLRDLPGVVGALTLESTRDEIKELLARLVPGDGPPTLLLVDDLELLGTDGALADAVVEHLGALRDRPGLVVAGGTTDELSGSYRGPAPALKKSRSGLLLAPASPNDGDVFGLRLPRSVIGAAAPGRGILSLAGAWQSVQVPVP</sequence>
<organism evidence="6 7">
    <name type="scientific">Cellulomonas edaphi</name>
    <dbReference type="NCBI Taxonomy" id="3053468"/>
    <lineage>
        <taxon>Bacteria</taxon>
        <taxon>Bacillati</taxon>
        <taxon>Actinomycetota</taxon>
        <taxon>Actinomycetes</taxon>
        <taxon>Micrococcales</taxon>
        <taxon>Cellulomonadaceae</taxon>
        <taxon>Cellulomonas</taxon>
    </lineage>
</organism>
<dbReference type="Gene3D" id="3.40.50.300">
    <property type="entry name" value="P-loop containing nucleotide triphosphate hydrolases"/>
    <property type="match status" value="4"/>
</dbReference>
<evidence type="ECO:0000259" key="5">
    <source>
        <dbReference type="PROSITE" id="PS50901"/>
    </source>
</evidence>
<feature type="binding site" evidence="3">
    <location>
        <begin position="730"/>
        <end position="737"/>
    </location>
    <ligand>
        <name>ATP</name>
        <dbReference type="ChEBI" id="CHEBI:30616"/>
    </ligand>
</feature>
<protein>
    <submittedName>
        <fullName evidence="6">FtsK/SpoIIIE domain-containing protein</fullName>
    </submittedName>
</protein>
<dbReference type="InterPro" id="IPR003593">
    <property type="entry name" value="AAA+_ATPase"/>
</dbReference>
<dbReference type="Proteomes" id="UP001321453">
    <property type="component" value="Unassembled WGS sequence"/>
</dbReference>
<dbReference type="SUPFAM" id="SSF52540">
    <property type="entry name" value="P-loop containing nucleoside triphosphate hydrolases"/>
    <property type="match status" value="3"/>
</dbReference>
<dbReference type="Pfam" id="PF01580">
    <property type="entry name" value="FtsK_SpoIIIE"/>
    <property type="match status" value="2"/>
</dbReference>
<proteinExistence type="predicted"/>
<name>A0ABT7S6W8_9CELL</name>
<dbReference type="PANTHER" id="PTHR22683:SF1">
    <property type="entry name" value="TYPE VII SECRETION SYSTEM PROTEIN ESSC"/>
    <property type="match status" value="1"/>
</dbReference>
<dbReference type="CDD" id="cd01127">
    <property type="entry name" value="TrwB_TraG_TraD_VirD4"/>
    <property type="match status" value="1"/>
</dbReference>
<evidence type="ECO:0000313" key="7">
    <source>
        <dbReference type="Proteomes" id="UP001321453"/>
    </source>
</evidence>
<feature type="domain" description="FtsK" evidence="5">
    <location>
        <begin position="711"/>
        <end position="902"/>
    </location>
</feature>